<dbReference type="PROSITE" id="PS00761">
    <property type="entry name" value="SPASE_I_3"/>
    <property type="match status" value="1"/>
</dbReference>
<evidence type="ECO:0000256" key="3">
    <source>
        <dbReference type="ARBA" id="ARBA00009370"/>
    </source>
</evidence>
<feature type="domain" description="Peptidase S26" evidence="6">
    <location>
        <begin position="100"/>
        <end position="137"/>
    </location>
</feature>
<dbReference type="InterPro" id="IPR000223">
    <property type="entry name" value="Pept_S26A_signal_pept_1"/>
</dbReference>
<dbReference type="EC" id="3.4.21.89" evidence="4"/>
<dbReference type="CDD" id="cd06530">
    <property type="entry name" value="S26_SPase_I"/>
    <property type="match status" value="1"/>
</dbReference>
<dbReference type="PANTHER" id="PTHR43390">
    <property type="entry name" value="SIGNAL PEPTIDASE I"/>
    <property type="match status" value="1"/>
</dbReference>
<organism evidence="7 8">
    <name type="scientific">Nonomuraea spiralis</name>
    <dbReference type="NCBI Taxonomy" id="46182"/>
    <lineage>
        <taxon>Bacteria</taxon>
        <taxon>Bacillati</taxon>
        <taxon>Actinomycetota</taxon>
        <taxon>Actinomycetes</taxon>
        <taxon>Streptosporangiales</taxon>
        <taxon>Streptosporangiaceae</taxon>
        <taxon>Nonomuraea</taxon>
    </lineage>
</organism>
<gene>
    <name evidence="7" type="ORF">ACFFV7_45645</name>
</gene>
<evidence type="ECO:0000256" key="2">
    <source>
        <dbReference type="ARBA" id="ARBA00004401"/>
    </source>
</evidence>
<sequence>MALVAVVGVVVPVLLVVLVLVLRARFLTVTVRGRSMEPTLRHGDRVLVRRSPLARVRPGRLVVVAAAPGLGMEWMVKRAAAVPGDPVPRAEVPALATRPEPVVPPGQLVVLGDNRPISLDSRRLGYVPARQLLGVVVGHLPKTPRRRPAGR</sequence>
<comment type="subcellular location">
    <subcellularLocation>
        <location evidence="2">Cell membrane</location>
        <topology evidence="2">Single-pass type II membrane protein</topology>
    </subcellularLocation>
</comment>
<dbReference type="PRINTS" id="PR00727">
    <property type="entry name" value="LEADERPTASE"/>
</dbReference>
<feature type="domain" description="Peptidase S26" evidence="6">
    <location>
        <begin position="9"/>
        <end position="88"/>
    </location>
</feature>
<dbReference type="InterPro" id="IPR019758">
    <property type="entry name" value="Pept_S26A_signal_pept_1_CS"/>
</dbReference>
<evidence type="ECO:0000313" key="7">
    <source>
        <dbReference type="EMBL" id="MFB9208534.1"/>
    </source>
</evidence>
<evidence type="ECO:0000256" key="4">
    <source>
        <dbReference type="ARBA" id="ARBA00013208"/>
    </source>
</evidence>
<keyword evidence="5" id="KW-0378">Hydrolase</keyword>
<evidence type="ECO:0000259" key="6">
    <source>
        <dbReference type="Pfam" id="PF10502"/>
    </source>
</evidence>
<evidence type="ECO:0000256" key="5">
    <source>
        <dbReference type="ARBA" id="ARBA00022801"/>
    </source>
</evidence>
<dbReference type="Proteomes" id="UP001589647">
    <property type="component" value="Unassembled WGS sequence"/>
</dbReference>
<evidence type="ECO:0000313" key="8">
    <source>
        <dbReference type="Proteomes" id="UP001589647"/>
    </source>
</evidence>
<dbReference type="InterPro" id="IPR019533">
    <property type="entry name" value="Peptidase_S26"/>
</dbReference>
<dbReference type="PANTHER" id="PTHR43390:SF1">
    <property type="entry name" value="CHLOROPLAST PROCESSING PEPTIDASE"/>
    <property type="match status" value="1"/>
</dbReference>
<dbReference type="Gene3D" id="2.10.109.10">
    <property type="entry name" value="Umud Fragment, subunit A"/>
    <property type="match status" value="1"/>
</dbReference>
<dbReference type="SUPFAM" id="SSF51306">
    <property type="entry name" value="LexA/Signal peptidase"/>
    <property type="match status" value="1"/>
</dbReference>
<comment type="caution">
    <text evidence="7">The sequence shown here is derived from an EMBL/GenBank/DDBJ whole genome shotgun (WGS) entry which is preliminary data.</text>
</comment>
<dbReference type="InterPro" id="IPR036286">
    <property type="entry name" value="LexA/Signal_pep-like_sf"/>
</dbReference>
<name>A0ABV5IVD6_9ACTN</name>
<accession>A0ABV5IVD6</accession>
<comment type="similarity">
    <text evidence="3">Belongs to the peptidase S26 family.</text>
</comment>
<protein>
    <recommendedName>
        <fullName evidence="4">signal peptidase I</fullName>
        <ecNumber evidence="4">3.4.21.89</ecNumber>
    </recommendedName>
</protein>
<dbReference type="EMBL" id="JBHMEI010000078">
    <property type="protein sequence ID" value="MFB9208534.1"/>
    <property type="molecule type" value="Genomic_DNA"/>
</dbReference>
<keyword evidence="8" id="KW-1185">Reference proteome</keyword>
<comment type="catalytic activity">
    <reaction evidence="1">
        <text>Cleavage of hydrophobic, N-terminal signal or leader sequences from secreted and periplasmic proteins.</text>
        <dbReference type="EC" id="3.4.21.89"/>
    </reaction>
</comment>
<dbReference type="Pfam" id="PF10502">
    <property type="entry name" value="Peptidase_S26"/>
    <property type="match status" value="2"/>
</dbReference>
<proteinExistence type="inferred from homology"/>
<evidence type="ECO:0000256" key="1">
    <source>
        <dbReference type="ARBA" id="ARBA00000677"/>
    </source>
</evidence>
<reference evidence="7 8" key="1">
    <citation type="submission" date="2024-09" db="EMBL/GenBank/DDBJ databases">
        <authorList>
            <person name="Sun Q."/>
            <person name="Mori K."/>
        </authorList>
    </citation>
    <scope>NUCLEOTIDE SEQUENCE [LARGE SCALE GENOMIC DNA]</scope>
    <source>
        <strain evidence="7 8">CCM 3426</strain>
    </source>
</reference>
<dbReference type="RefSeq" id="WP_229824013.1">
    <property type="nucleotide sequence ID" value="NZ_BMRC01000005.1"/>
</dbReference>